<name>A0A7S8MW01_9MICO</name>
<evidence type="ECO:0000313" key="3">
    <source>
        <dbReference type="Proteomes" id="UP000594480"/>
    </source>
</evidence>
<dbReference type="Gene3D" id="3.10.450.50">
    <property type="match status" value="1"/>
</dbReference>
<dbReference type="Proteomes" id="UP000594480">
    <property type="component" value="Chromosome"/>
</dbReference>
<protein>
    <submittedName>
        <fullName evidence="2">Nuclear transport factor 2 family protein</fullName>
    </submittedName>
</protein>
<feature type="domain" description="SnoaL-like" evidence="1">
    <location>
        <begin position="11"/>
        <end position="111"/>
    </location>
</feature>
<dbReference type="RefSeq" id="WP_195691771.1">
    <property type="nucleotide sequence ID" value="NZ_CP064760.1"/>
</dbReference>
<dbReference type="InterPro" id="IPR032710">
    <property type="entry name" value="NTF2-like_dom_sf"/>
</dbReference>
<accession>A0A7S8MW01</accession>
<dbReference type="AlphaFoldDB" id="A0A7S8MW01"/>
<dbReference type="KEGG" id="msf:IT882_10205"/>
<evidence type="ECO:0000259" key="1">
    <source>
        <dbReference type="Pfam" id="PF12680"/>
    </source>
</evidence>
<dbReference type="Pfam" id="PF12680">
    <property type="entry name" value="SnoaL_2"/>
    <property type="match status" value="1"/>
</dbReference>
<dbReference type="InterPro" id="IPR037401">
    <property type="entry name" value="SnoaL-like"/>
</dbReference>
<gene>
    <name evidence="2" type="ORF">IT882_10205</name>
</gene>
<organism evidence="2 3">
    <name type="scientific">Microbacterium schleiferi</name>
    <dbReference type="NCBI Taxonomy" id="69362"/>
    <lineage>
        <taxon>Bacteria</taxon>
        <taxon>Bacillati</taxon>
        <taxon>Actinomycetota</taxon>
        <taxon>Actinomycetes</taxon>
        <taxon>Micrococcales</taxon>
        <taxon>Microbacteriaceae</taxon>
        <taxon>Microbacterium</taxon>
    </lineage>
</organism>
<sequence>MTTEQVERWLEGYRDAWETRNPDAAAALFTQDALYREQPYEEPYRGRDGVHAYWSRVTATQSDIRFRYGRAVVSGSHAAVEWWVTLRNDGAEATLAGEFFLVFDADGLVRELREYWHFSPGLLEPPAGWGQ</sequence>
<dbReference type="SUPFAM" id="SSF54427">
    <property type="entry name" value="NTF2-like"/>
    <property type="match status" value="1"/>
</dbReference>
<proteinExistence type="predicted"/>
<evidence type="ECO:0000313" key="2">
    <source>
        <dbReference type="EMBL" id="QPE03678.1"/>
    </source>
</evidence>
<dbReference type="EMBL" id="CP064760">
    <property type="protein sequence ID" value="QPE03678.1"/>
    <property type="molecule type" value="Genomic_DNA"/>
</dbReference>
<keyword evidence="3" id="KW-1185">Reference proteome</keyword>
<reference evidence="2 3" key="1">
    <citation type="submission" date="2020-11" db="EMBL/GenBank/DDBJ databases">
        <title>Amino acid is mineralized and recycled by bacteria in oceanic microbiome.</title>
        <authorList>
            <person name="Zheng L.Y."/>
        </authorList>
    </citation>
    <scope>NUCLEOTIDE SEQUENCE [LARGE SCALE GENOMIC DNA]</scope>
    <source>
        <strain evidence="2 3">A32-1</strain>
    </source>
</reference>